<reference evidence="1 2" key="1">
    <citation type="submission" date="2017-11" db="EMBL/GenBank/DDBJ databases">
        <authorList>
            <person name="Lechat P."/>
        </authorList>
    </citation>
    <scope>NUCLEOTIDE SEQUENCE [LARGE SCALE GENOMIC DNA]</scope>
    <source>
        <strain evidence="1">L495</strain>
    </source>
</reference>
<protein>
    <submittedName>
        <fullName evidence="1">Uncharacterized protein</fullName>
    </submittedName>
</protein>
<dbReference type="AlphaFoldDB" id="A0AAQ1P4Q4"/>
<evidence type="ECO:0000313" key="2">
    <source>
        <dbReference type="Proteomes" id="UP000234460"/>
    </source>
</evidence>
<sequence length="53" mass="6461">MKIKFINYNLKIFLFRIMKLKQKSIKYLRKPRFLYSKIQIVSVLYLGVYDGSI</sequence>
<organism evidence="1 2">
    <name type="scientific">Leptospira interrogans serovar Manilae</name>
    <dbReference type="NCBI Taxonomy" id="214675"/>
    <lineage>
        <taxon>Bacteria</taxon>
        <taxon>Pseudomonadati</taxon>
        <taxon>Spirochaetota</taxon>
        <taxon>Spirochaetia</taxon>
        <taxon>Leptospirales</taxon>
        <taxon>Leptospiraceae</taxon>
        <taxon>Leptospira</taxon>
    </lineage>
</organism>
<proteinExistence type="predicted"/>
<accession>A0AAQ1P4Q4</accession>
<gene>
    <name evidence="1" type="ORF">LMANV2_80047</name>
</gene>
<name>A0AAQ1P4Q4_LEPIR</name>
<evidence type="ECO:0000313" key="1">
    <source>
        <dbReference type="EMBL" id="SOR63697.1"/>
    </source>
</evidence>
<comment type="caution">
    <text evidence="1">The sequence shown here is derived from an EMBL/GenBank/DDBJ whole genome shotgun (WGS) entry which is preliminary data.</text>
</comment>
<dbReference type="Proteomes" id="UP000234460">
    <property type="component" value="Chromosome LMANV2"/>
</dbReference>
<dbReference type="EMBL" id="OEJX01000078">
    <property type="protein sequence ID" value="SOR63697.1"/>
    <property type="molecule type" value="Genomic_DNA"/>
</dbReference>